<comment type="caution">
    <text evidence="4">The sequence shown here is derived from an EMBL/GenBank/DDBJ whole genome shotgun (WGS) entry which is preliminary data.</text>
</comment>
<reference evidence="4 5" key="1">
    <citation type="submission" date="2021-01" db="EMBL/GenBank/DDBJ databases">
        <title>Genomic Encyclopedia of Type Strains, Phase IV (KMG-IV): sequencing the most valuable type-strain genomes for metagenomic binning, comparative biology and taxonomic classification.</title>
        <authorList>
            <person name="Goeker M."/>
        </authorList>
    </citation>
    <scope>NUCLEOTIDE SEQUENCE [LARGE SCALE GENOMIC DNA]</scope>
    <source>
        <strain evidence="4 5">DSM 24436</strain>
    </source>
</reference>
<organism evidence="4 5">
    <name type="scientific">Fusibacter tunisiensis</name>
    <dbReference type="NCBI Taxonomy" id="1008308"/>
    <lineage>
        <taxon>Bacteria</taxon>
        <taxon>Bacillati</taxon>
        <taxon>Bacillota</taxon>
        <taxon>Clostridia</taxon>
        <taxon>Eubacteriales</taxon>
        <taxon>Eubacteriales Family XII. Incertae Sedis</taxon>
        <taxon>Fusibacter</taxon>
    </lineage>
</organism>
<dbReference type="InterPro" id="IPR058709">
    <property type="entry name" value="BSH_RND-rel"/>
</dbReference>
<dbReference type="Proteomes" id="UP000767854">
    <property type="component" value="Unassembled WGS sequence"/>
</dbReference>
<proteinExistence type="predicted"/>
<evidence type="ECO:0000313" key="4">
    <source>
        <dbReference type="EMBL" id="MBM7560511.1"/>
    </source>
</evidence>
<feature type="domain" description="RND related beta-barrel" evidence="2">
    <location>
        <begin position="261"/>
        <end position="331"/>
    </location>
</feature>
<name>A0ABS2MM93_9FIRM</name>
<dbReference type="RefSeq" id="WP_204661009.1">
    <property type="nucleotide sequence ID" value="NZ_JAFBDT010000001.1"/>
</dbReference>
<keyword evidence="1" id="KW-0812">Transmembrane</keyword>
<sequence length="414" mass="47605">MTRVKNKKKHRKVRYDRIIMSLLFLGGLIYFAVKLILGFFADQQLTYTVQVDSLNLEDSYTAFILRNELVVDTELTGKINYIAEESSIVKKNHPILEIYNDGGIVTSETISERELDRKKIQFDYTSLEYEIGSLKDRIELNLLNKTYGEIPALKQELILKQTRLGKLRVENKFLSNRETSNVTQTIGSGHLTEGEKRTVSAPAEGILTYQIDGYESVLKADNIYNISFKELSDLKFEETSTRTEVSKSQVPLFKIVDVSTYYLLFEIAKDAIQTYEDIQDLEVHVDQKVLKAVVHDVYSDQDSAVVLIKLHEPFDDFHLNRWQDLKVVRQNYRGLKIKVSSIVTQEDRLGVYSVGPDRRVSFIPIKVLAYDSENAIVYNAQFYDPEFGLVRTISVDQEVVIDSKAFREGDIVHE</sequence>
<dbReference type="InterPro" id="IPR058729">
    <property type="entry name" value="Beta-barrel_RND-rel"/>
</dbReference>
<feature type="transmembrane region" description="Helical" evidence="1">
    <location>
        <begin position="21"/>
        <end position="41"/>
    </location>
</feature>
<accession>A0ABS2MM93</accession>
<gene>
    <name evidence="4" type="ORF">JOC49_000020</name>
</gene>
<evidence type="ECO:0000259" key="3">
    <source>
        <dbReference type="Pfam" id="PF26018"/>
    </source>
</evidence>
<keyword evidence="1" id="KW-0472">Membrane</keyword>
<evidence type="ECO:0000313" key="5">
    <source>
        <dbReference type="Proteomes" id="UP000767854"/>
    </source>
</evidence>
<dbReference type="Pfam" id="PF26018">
    <property type="entry name" value="BSH_RND_rel"/>
    <property type="match status" value="1"/>
</dbReference>
<keyword evidence="5" id="KW-1185">Reference proteome</keyword>
<dbReference type="Pfam" id="PF26011">
    <property type="entry name" value="Beta-barrel_RND_rel"/>
    <property type="match status" value="1"/>
</dbReference>
<feature type="domain" description="RND related barrel-sandwich hybrid" evidence="3">
    <location>
        <begin position="69"/>
        <end position="257"/>
    </location>
</feature>
<evidence type="ECO:0000256" key="1">
    <source>
        <dbReference type="SAM" id="Phobius"/>
    </source>
</evidence>
<dbReference type="EMBL" id="JAFBDT010000001">
    <property type="protein sequence ID" value="MBM7560511.1"/>
    <property type="molecule type" value="Genomic_DNA"/>
</dbReference>
<keyword evidence="1" id="KW-1133">Transmembrane helix</keyword>
<evidence type="ECO:0000259" key="2">
    <source>
        <dbReference type="Pfam" id="PF26011"/>
    </source>
</evidence>
<protein>
    <submittedName>
        <fullName evidence="4">Membrane fusion protein</fullName>
    </submittedName>
</protein>